<dbReference type="InterPro" id="IPR050570">
    <property type="entry name" value="Cell_wall_metabolism_enzyme"/>
</dbReference>
<name>A0ABY1CXM5_MYXFU</name>
<dbReference type="Gene3D" id="2.70.70.10">
    <property type="entry name" value="Glucose Permease (Domain IIA)"/>
    <property type="match status" value="1"/>
</dbReference>
<dbReference type="PANTHER" id="PTHR21666:SF270">
    <property type="entry name" value="MUREIN HYDROLASE ACTIVATOR ENVC"/>
    <property type="match status" value="1"/>
</dbReference>
<organism evidence="3 4">
    <name type="scientific">Myxococcus fulvus</name>
    <dbReference type="NCBI Taxonomy" id="33"/>
    <lineage>
        <taxon>Bacteria</taxon>
        <taxon>Pseudomonadati</taxon>
        <taxon>Myxococcota</taxon>
        <taxon>Myxococcia</taxon>
        <taxon>Myxococcales</taxon>
        <taxon>Cystobacterineae</taxon>
        <taxon>Myxococcaceae</taxon>
        <taxon>Myxococcus</taxon>
    </lineage>
</organism>
<dbReference type="EMBL" id="FOIB01000015">
    <property type="protein sequence ID" value="SEU40297.1"/>
    <property type="molecule type" value="Genomic_DNA"/>
</dbReference>
<dbReference type="Pfam" id="PF01551">
    <property type="entry name" value="Peptidase_M23"/>
    <property type="match status" value="1"/>
</dbReference>
<reference evidence="3 4" key="1">
    <citation type="submission" date="2016-10" db="EMBL/GenBank/DDBJ databases">
        <authorList>
            <person name="Varghese N."/>
            <person name="Submissions S."/>
        </authorList>
    </citation>
    <scope>NUCLEOTIDE SEQUENCE [LARGE SCALE GENOMIC DNA]</scope>
    <source>
        <strain evidence="3 4">DSM 16525</strain>
    </source>
</reference>
<dbReference type="InterPro" id="IPR016047">
    <property type="entry name" value="M23ase_b-sheet_dom"/>
</dbReference>
<dbReference type="PANTHER" id="PTHR21666">
    <property type="entry name" value="PEPTIDASE-RELATED"/>
    <property type="match status" value="1"/>
</dbReference>
<sequence length="366" mass="39182">MSPNPSTLRLPAVLLVLALQACAGDAKPLPEPPQEEVSPVLAVPAGMGHYCSMLWPEQGWAFAWGPTTNSAPCEQLRAQAAGGDVARAGLYSAQGRNNVISRCADGTVGLWSGLGASPLQSAHADATNHQRKSCVFTVAPDALPIFDAPFSLMTRVFHATGFDFAQDVPLDVADFGQTGSTTAHIVDHLGRDQSNANFVNNHDGHDWGMVTGTPILAVANGTVLLARDREVPCASPIQKEVYVQHDVGSDEYLERFVSYYAHFKSYVVTAGQVVRKGQVLGYAGSTGCSSGPHLHLAVARLTNTASEYRRDYSIPGTDHPPMTSNIEIYGWAAPSGFDPWAWRNHPSGALSIHLWNDGQAPVNPNF</sequence>
<feature type="chain" id="PRO_5046563876" evidence="1">
    <location>
        <begin position="24"/>
        <end position="366"/>
    </location>
</feature>
<dbReference type="SUPFAM" id="SSF51261">
    <property type="entry name" value="Duplicated hybrid motif"/>
    <property type="match status" value="1"/>
</dbReference>
<feature type="signal peptide" evidence="1">
    <location>
        <begin position="1"/>
        <end position="23"/>
    </location>
</feature>
<evidence type="ECO:0000313" key="3">
    <source>
        <dbReference type="EMBL" id="SEU40297.1"/>
    </source>
</evidence>
<evidence type="ECO:0000259" key="2">
    <source>
        <dbReference type="Pfam" id="PF01551"/>
    </source>
</evidence>
<feature type="domain" description="M23ase beta-sheet core" evidence="2">
    <location>
        <begin position="201"/>
        <end position="300"/>
    </location>
</feature>
<dbReference type="InterPro" id="IPR011055">
    <property type="entry name" value="Dup_hybrid_motif"/>
</dbReference>
<proteinExistence type="predicted"/>
<comment type="caution">
    <text evidence="3">The sequence shown here is derived from an EMBL/GenBank/DDBJ whole genome shotgun (WGS) entry which is preliminary data.</text>
</comment>
<keyword evidence="1" id="KW-0732">Signal</keyword>
<protein>
    <submittedName>
        <fullName evidence="3">Peptidase family M23</fullName>
    </submittedName>
</protein>
<gene>
    <name evidence="3" type="ORF">SAMN05443572_11572</name>
</gene>
<dbReference type="CDD" id="cd12797">
    <property type="entry name" value="M23_peptidase"/>
    <property type="match status" value="1"/>
</dbReference>
<dbReference type="Proteomes" id="UP000183760">
    <property type="component" value="Unassembled WGS sequence"/>
</dbReference>
<evidence type="ECO:0000313" key="4">
    <source>
        <dbReference type="Proteomes" id="UP000183760"/>
    </source>
</evidence>
<evidence type="ECO:0000256" key="1">
    <source>
        <dbReference type="SAM" id="SignalP"/>
    </source>
</evidence>
<accession>A0ABY1CXM5</accession>
<keyword evidence="4" id="KW-1185">Reference proteome</keyword>